<keyword evidence="1" id="KW-0472">Membrane</keyword>
<dbReference type="EMBL" id="HBEC01044686">
    <property type="protein sequence ID" value="CAD8310746.1"/>
    <property type="molecule type" value="Transcribed_RNA"/>
</dbReference>
<feature type="transmembrane region" description="Helical" evidence="1">
    <location>
        <begin position="130"/>
        <end position="150"/>
    </location>
</feature>
<name>A0A7R9Z789_9CHLO</name>
<proteinExistence type="predicted"/>
<accession>A0A7R9Z789</accession>
<sequence>MCRLLDVLGYALNCAGFAKCGAALSMVVGSAASQLCTAAAQAVLLRRPLGGRRGAAVALVTAGLVVRGVGGLPHGRVGLIGGGADPARAVGVALVVTSSVCYSLLGVAYEGLLRTPGGELLSQAQINGRMACVGAAAASAYQLLYTAPRWQQLVVHPVEASGLSYAAVALHYAVFGALFTAHLHVQGRAFGRLGVVAVGIVNALRTAAVSVASAVFFCRPSAGATGQCLSPSAAASAALVTAGAALWATTTARCRDAVVDAAPGAPVHEKQH</sequence>
<feature type="transmembrane region" description="Helical" evidence="1">
    <location>
        <begin position="193"/>
        <end position="217"/>
    </location>
</feature>
<keyword evidence="1" id="KW-1133">Transmembrane helix</keyword>
<feature type="transmembrane region" description="Helical" evidence="1">
    <location>
        <begin position="162"/>
        <end position="181"/>
    </location>
</feature>
<feature type="transmembrane region" description="Helical" evidence="1">
    <location>
        <begin position="229"/>
        <end position="248"/>
    </location>
</feature>
<protein>
    <submittedName>
        <fullName evidence="2">Uncharacterized protein</fullName>
    </submittedName>
</protein>
<keyword evidence="1" id="KW-0812">Transmembrane</keyword>
<reference evidence="2" key="1">
    <citation type="submission" date="2021-01" db="EMBL/GenBank/DDBJ databases">
        <authorList>
            <person name="Corre E."/>
            <person name="Pelletier E."/>
            <person name="Niang G."/>
            <person name="Scheremetjew M."/>
            <person name="Finn R."/>
            <person name="Kale V."/>
            <person name="Holt S."/>
            <person name="Cochrane G."/>
            <person name="Meng A."/>
            <person name="Brown T."/>
            <person name="Cohen L."/>
        </authorList>
    </citation>
    <scope>NUCLEOTIDE SEQUENCE</scope>
    <source>
        <strain evidence="2">CCMP219</strain>
    </source>
</reference>
<gene>
    <name evidence="2" type="ORF">CEUR00632_LOCUS20845</name>
</gene>
<feature type="transmembrane region" description="Helical" evidence="1">
    <location>
        <begin position="90"/>
        <end position="109"/>
    </location>
</feature>
<dbReference type="AlphaFoldDB" id="A0A7R9Z789"/>
<evidence type="ECO:0000256" key="1">
    <source>
        <dbReference type="SAM" id="Phobius"/>
    </source>
</evidence>
<organism evidence="2">
    <name type="scientific">Chlamydomonas euryale</name>
    <dbReference type="NCBI Taxonomy" id="1486919"/>
    <lineage>
        <taxon>Eukaryota</taxon>
        <taxon>Viridiplantae</taxon>
        <taxon>Chlorophyta</taxon>
        <taxon>core chlorophytes</taxon>
        <taxon>Chlorophyceae</taxon>
        <taxon>CS clade</taxon>
        <taxon>Chlamydomonadales</taxon>
        <taxon>Chlamydomonadaceae</taxon>
        <taxon>Chlamydomonas</taxon>
    </lineage>
</organism>
<evidence type="ECO:0000313" key="2">
    <source>
        <dbReference type="EMBL" id="CAD8310746.1"/>
    </source>
</evidence>